<dbReference type="EC" id="2.1.1.207" evidence="6"/>
<dbReference type="GO" id="GO:0008757">
    <property type="term" value="F:S-adenosylmethionine-dependent methyltransferase activity"/>
    <property type="evidence" value="ECO:0007669"/>
    <property type="project" value="UniProtKB-UniRule"/>
</dbReference>
<dbReference type="FunFam" id="3.40.1280.10:FF:000002">
    <property type="entry name" value="Peptidylprolyl isomerase"/>
    <property type="match status" value="1"/>
</dbReference>
<comment type="catalytic activity">
    <reaction evidence="6">
        <text>cytidine(34) in tRNA + S-adenosyl-L-methionine = 2'-O-methylcytidine(34) in tRNA + S-adenosyl-L-homocysteine + H(+)</text>
        <dbReference type="Rhea" id="RHEA:43084"/>
        <dbReference type="Rhea" id="RHEA-COMP:10331"/>
        <dbReference type="Rhea" id="RHEA-COMP:10332"/>
        <dbReference type="ChEBI" id="CHEBI:15378"/>
        <dbReference type="ChEBI" id="CHEBI:57856"/>
        <dbReference type="ChEBI" id="CHEBI:59789"/>
        <dbReference type="ChEBI" id="CHEBI:74495"/>
        <dbReference type="ChEBI" id="CHEBI:82748"/>
        <dbReference type="EC" id="2.1.1.207"/>
    </reaction>
</comment>
<dbReference type="GO" id="GO:0008175">
    <property type="term" value="F:tRNA methyltransferase activity"/>
    <property type="evidence" value="ECO:0007669"/>
    <property type="project" value="UniProtKB-UniRule"/>
</dbReference>
<evidence type="ECO:0000256" key="6">
    <source>
        <dbReference type="HAMAP-Rule" id="MF_01885"/>
    </source>
</evidence>
<dbReference type="SUPFAM" id="SSF75217">
    <property type="entry name" value="alpha/beta knot"/>
    <property type="match status" value="1"/>
</dbReference>
<dbReference type="InterPro" id="IPR016914">
    <property type="entry name" value="TrmL"/>
</dbReference>
<dbReference type="InterPro" id="IPR029026">
    <property type="entry name" value="tRNA_m1G_MTases_N"/>
</dbReference>
<feature type="binding site" evidence="6 7">
    <location>
        <position position="122"/>
    </location>
    <ligand>
        <name>S-adenosyl-L-methionine</name>
        <dbReference type="ChEBI" id="CHEBI:59789"/>
    </ligand>
</feature>
<evidence type="ECO:0000256" key="2">
    <source>
        <dbReference type="ARBA" id="ARBA00022603"/>
    </source>
</evidence>
<comment type="catalytic activity">
    <reaction evidence="6">
        <text>5-carboxymethylaminomethyluridine(34) in tRNA(Leu) + S-adenosyl-L-methionine = 5-carboxymethylaminomethyl-2'-O-methyluridine(34) in tRNA(Leu) + S-adenosyl-L-homocysteine + H(+)</text>
        <dbReference type="Rhea" id="RHEA:43088"/>
        <dbReference type="Rhea" id="RHEA-COMP:10333"/>
        <dbReference type="Rhea" id="RHEA-COMP:10334"/>
        <dbReference type="ChEBI" id="CHEBI:15378"/>
        <dbReference type="ChEBI" id="CHEBI:57856"/>
        <dbReference type="ChEBI" id="CHEBI:59789"/>
        <dbReference type="ChEBI" id="CHEBI:74508"/>
        <dbReference type="ChEBI" id="CHEBI:74511"/>
        <dbReference type="EC" id="2.1.1.207"/>
    </reaction>
</comment>
<dbReference type="GO" id="GO:0003723">
    <property type="term" value="F:RNA binding"/>
    <property type="evidence" value="ECO:0007669"/>
    <property type="project" value="InterPro"/>
</dbReference>
<dbReference type="HAMAP" id="MF_01885">
    <property type="entry name" value="tRNA_methyltr_TrmL"/>
    <property type="match status" value="1"/>
</dbReference>
<name>A0A7C9HKT6_9GAMM</name>
<comment type="caution">
    <text evidence="9">The sequence shown here is derived from an EMBL/GenBank/DDBJ whole genome shotgun (WGS) entry which is preliminary data.</text>
</comment>
<dbReference type="PANTHER" id="PTHR42971">
    <property type="entry name" value="TRNA (CYTIDINE(34)-2'-O)-METHYLTRANSFERASE"/>
    <property type="match status" value="1"/>
</dbReference>
<organism evidence="9 10">
    <name type="scientific">Noviluteimonas gilva</name>
    <dbReference type="NCBI Taxonomy" id="2682097"/>
    <lineage>
        <taxon>Bacteria</taxon>
        <taxon>Pseudomonadati</taxon>
        <taxon>Pseudomonadota</taxon>
        <taxon>Gammaproteobacteria</taxon>
        <taxon>Lysobacterales</taxon>
        <taxon>Lysobacteraceae</taxon>
        <taxon>Noviluteimonas</taxon>
    </lineage>
</organism>
<feature type="domain" description="tRNA/rRNA methyltransferase SpoU type" evidence="8">
    <location>
        <begin position="3"/>
        <end position="141"/>
    </location>
</feature>
<dbReference type="Gene3D" id="3.40.1280.10">
    <property type="match status" value="1"/>
</dbReference>
<evidence type="ECO:0000313" key="10">
    <source>
        <dbReference type="Proteomes" id="UP000479692"/>
    </source>
</evidence>
<evidence type="ECO:0000256" key="3">
    <source>
        <dbReference type="ARBA" id="ARBA00022679"/>
    </source>
</evidence>
<dbReference type="GO" id="GO:0042802">
    <property type="term" value="F:identical protein binding"/>
    <property type="evidence" value="ECO:0007669"/>
    <property type="project" value="UniProtKB-ARBA"/>
</dbReference>
<sequence>MFDVVLFQPEIPPNTGNVIRLCANTGARLHLIRPLGFTLEDAQLRRAGLDYHEYAKLQVHDSLDDALAAIAPKRLFALSTRGRTRFDTPHYGEGDAFLFGPETRGLPDDVLAQVPEAQRLRLPMRPDNRSLNLSNAVAVVVFEAWRQHGFAGGG</sequence>
<evidence type="ECO:0000256" key="7">
    <source>
        <dbReference type="PIRSR" id="PIRSR029256-1"/>
    </source>
</evidence>
<comment type="subunit">
    <text evidence="6">Homodimer.</text>
</comment>
<dbReference type="InterPro" id="IPR029028">
    <property type="entry name" value="Alpha/beta_knot_MTases"/>
</dbReference>
<keyword evidence="4 6" id="KW-0949">S-adenosyl-L-methionine</keyword>
<keyword evidence="2 6" id="KW-0489">Methyltransferase</keyword>
<dbReference type="EMBL" id="WOXT01000001">
    <property type="protein sequence ID" value="MUV13070.1"/>
    <property type="molecule type" value="Genomic_DNA"/>
</dbReference>
<keyword evidence="1 6" id="KW-0963">Cytoplasm</keyword>
<reference evidence="9 10" key="1">
    <citation type="submission" date="2019-12" db="EMBL/GenBank/DDBJ databases">
        <authorList>
            <person name="Xu J."/>
        </authorList>
    </citation>
    <scope>NUCLEOTIDE SEQUENCE [LARGE SCALE GENOMIC DNA]</scope>
    <source>
        <strain evidence="9 10">HX-5-24</strain>
    </source>
</reference>
<feature type="binding site" evidence="6 7">
    <location>
        <position position="100"/>
    </location>
    <ligand>
        <name>S-adenosyl-L-methionine</name>
        <dbReference type="ChEBI" id="CHEBI:59789"/>
    </ligand>
</feature>
<evidence type="ECO:0000259" key="8">
    <source>
        <dbReference type="Pfam" id="PF00588"/>
    </source>
</evidence>
<keyword evidence="5 6" id="KW-0819">tRNA processing</keyword>
<comment type="subcellular location">
    <subcellularLocation>
        <location evidence="6">Cytoplasm</location>
    </subcellularLocation>
</comment>
<feature type="binding site" evidence="6 7">
    <location>
        <position position="130"/>
    </location>
    <ligand>
        <name>S-adenosyl-L-methionine</name>
        <dbReference type="ChEBI" id="CHEBI:59789"/>
    </ligand>
</feature>
<dbReference type="Proteomes" id="UP000479692">
    <property type="component" value="Unassembled WGS sequence"/>
</dbReference>
<keyword evidence="3 6" id="KW-0808">Transferase</keyword>
<evidence type="ECO:0000256" key="5">
    <source>
        <dbReference type="ARBA" id="ARBA00022694"/>
    </source>
</evidence>
<dbReference type="Pfam" id="PF00588">
    <property type="entry name" value="SpoU_methylase"/>
    <property type="match status" value="1"/>
</dbReference>
<dbReference type="PIRSF" id="PIRSF029256">
    <property type="entry name" value="SpoU_TrmH_prd"/>
    <property type="match status" value="1"/>
</dbReference>
<dbReference type="GO" id="GO:0002131">
    <property type="term" value="P:wobble position cytosine ribose methylation"/>
    <property type="evidence" value="ECO:0007669"/>
    <property type="project" value="TreeGrafter"/>
</dbReference>
<evidence type="ECO:0000313" key="9">
    <source>
        <dbReference type="EMBL" id="MUV13070.1"/>
    </source>
</evidence>
<dbReference type="AlphaFoldDB" id="A0A7C9HKT6"/>
<evidence type="ECO:0000256" key="1">
    <source>
        <dbReference type="ARBA" id="ARBA00022490"/>
    </source>
</evidence>
<comment type="similarity">
    <text evidence="6">Belongs to the class IV-like SAM-binding methyltransferase superfamily. RNA methyltransferase TrmH family. TrmL subfamily.</text>
</comment>
<gene>
    <name evidence="6 9" type="primary">trmL</name>
    <name evidence="9" type="ORF">GN331_02510</name>
</gene>
<accession>A0A7C9HKT6</accession>
<dbReference type="GO" id="GO:0005737">
    <property type="term" value="C:cytoplasm"/>
    <property type="evidence" value="ECO:0007669"/>
    <property type="project" value="UniProtKB-SubCell"/>
</dbReference>
<dbReference type="InterPro" id="IPR001537">
    <property type="entry name" value="SpoU_MeTrfase"/>
</dbReference>
<keyword evidence="10" id="KW-1185">Reference proteome</keyword>
<protein>
    <recommendedName>
        <fullName evidence="6">tRNA (cytidine(34)-2'-O)-methyltransferase</fullName>
        <ecNumber evidence="6">2.1.1.207</ecNumber>
    </recommendedName>
    <alternativeName>
        <fullName evidence="6">tRNA (cytidine/uridine-2'-O-)-methyltransferase TrmL</fullName>
    </alternativeName>
</protein>
<comment type="function">
    <text evidence="6">Methylates the ribose at the nucleotide 34 wobble position in the two leucyl isoacceptors tRNA(Leu)(CmAA) and tRNA(Leu)(cmnm5UmAA). Catalyzes the methyl transfer from S-adenosyl-L-methionine to the 2'-OH of the wobble nucleotide.</text>
</comment>
<dbReference type="PANTHER" id="PTHR42971:SF1">
    <property type="entry name" value="TRNA (CYTIDINE(34)-2'-O)-METHYLTRANSFERASE"/>
    <property type="match status" value="1"/>
</dbReference>
<evidence type="ECO:0000256" key="4">
    <source>
        <dbReference type="ARBA" id="ARBA00022691"/>
    </source>
</evidence>
<dbReference type="NCBIfam" id="TIGR00185">
    <property type="entry name" value="tRNA_yibK_trmL"/>
    <property type="match status" value="1"/>
</dbReference>
<proteinExistence type="inferred from homology"/>
<dbReference type="CDD" id="cd18094">
    <property type="entry name" value="SpoU-like_TrmL"/>
    <property type="match status" value="1"/>
</dbReference>
<dbReference type="RefSeq" id="WP_156640019.1">
    <property type="nucleotide sequence ID" value="NZ_WOXT01000001.1"/>
</dbReference>
<feature type="binding site" evidence="6 7">
    <location>
        <position position="78"/>
    </location>
    <ligand>
        <name>S-adenosyl-L-methionine</name>
        <dbReference type="ChEBI" id="CHEBI:59789"/>
    </ligand>
</feature>
<dbReference type="GO" id="GO:0002132">
    <property type="term" value="P:wobble position uridine ribose methylation"/>
    <property type="evidence" value="ECO:0007669"/>
    <property type="project" value="TreeGrafter"/>
</dbReference>